<name>A0A182WWF0_ANOQN</name>
<evidence type="ECO:0000313" key="3">
    <source>
        <dbReference type="Proteomes" id="UP000076407"/>
    </source>
</evidence>
<organism evidence="2 3">
    <name type="scientific">Anopheles quadriannulatus</name>
    <name type="common">Mosquito</name>
    <dbReference type="NCBI Taxonomy" id="34691"/>
    <lineage>
        <taxon>Eukaryota</taxon>
        <taxon>Metazoa</taxon>
        <taxon>Ecdysozoa</taxon>
        <taxon>Arthropoda</taxon>
        <taxon>Hexapoda</taxon>
        <taxon>Insecta</taxon>
        <taxon>Pterygota</taxon>
        <taxon>Neoptera</taxon>
        <taxon>Endopterygota</taxon>
        <taxon>Diptera</taxon>
        <taxon>Nematocera</taxon>
        <taxon>Culicoidea</taxon>
        <taxon>Culicidae</taxon>
        <taxon>Anophelinae</taxon>
        <taxon>Anopheles</taxon>
    </lineage>
</organism>
<reference evidence="2" key="1">
    <citation type="submission" date="2020-05" db="UniProtKB">
        <authorList>
            <consortium name="EnsemblMetazoa"/>
        </authorList>
    </citation>
    <scope>IDENTIFICATION</scope>
    <source>
        <strain evidence="2">SANGQUA</strain>
    </source>
</reference>
<dbReference type="Proteomes" id="UP000076407">
    <property type="component" value="Unassembled WGS sequence"/>
</dbReference>
<protein>
    <submittedName>
        <fullName evidence="2">Uncharacterized protein</fullName>
    </submittedName>
</protein>
<evidence type="ECO:0000313" key="2">
    <source>
        <dbReference type="EnsemblMetazoa" id="AQUA001857-PA"/>
    </source>
</evidence>
<proteinExistence type="predicted"/>
<dbReference type="AlphaFoldDB" id="A0A182WWF0"/>
<sequence>MVEVLLQHQQQQQQQRRQLESSVSVSVRSWSSVASVAFVARGVRLCGPVSPVSVVVQVAVALPEVTCWGGKTKNRRAATEGREEEEEKEAGRYGASADDDGGAMSPSPEVVASRKRVSSGPAPC</sequence>
<feature type="region of interest" description="Disordered" evidence="1">
    <location>
        <begin position="70"/>
        <end position="124"/>
    </location>
</feature>
<evidence type="ECO:0000256" key="1">
    <source>
        <dbReference type="SAM" id="MobiDB-lite"/>
    </source>
</evidence>
<accession>A0A182WWF0</accession>
<dbReference type="EnsemblMetazoa" id="AQUA001857-RA">
    <property type="protein sequence ID" value="AQUA001857-PA"/>
    <property type="gene ID" value="AQUA001857"/>
</dbReference>
<keyword evidence="3" id="KW-1185">Reference proteome</keyword>